<sequence>MAGMNEPLKVGAVVITMGNRPAELQDLLDSVAKQQGPEVEVAVVGNGSPLPVLPEGVRTAELPENLGIPGGRNAGIELFGPDAADVDVVLFLDDDGLLPGDDTAELVRAAFAADPQLGIISFRIADPDTGVTQRRHVPRLRAADPMRNSRVTTFLGGACAVRSAVIQQVGPLPAEFFYAHEETDLAWRALDAGWLIDYRSDLVLHHPATSPARHAVYHRMVARNRVWLARRNLPWLLVPVYLGVWFALTLLRRPSGPALRAWLGGFREGWATPCGERRPMKWRTVWRLTRLGRPPII</sequence>
<dbReference type="InterPro" id="IPR029044">
    <property type="entry name" value="Nucleotide-diphossugar_trans"/>
</dbReference>
<evidence type="ECO:0000313" key="7">
    <source>
        <dbReference type="Proteomes" id="UP001152519"/>
    </source>
</evidence>
<evidence type="ECO:0000313" key="6">
    <source>
        <dbReference type="EMBL" id="CAG6396294.1"/>
    </source>
</evidence>
<comment type="pathway">
    <text evidence="1">Cell wall biogenesis; cell wall polysaccharide biosynthesis.</text>
</comment>
<reference evidence="6" key="1">
    <citation type="submission" date="2021-05" db="EMBL/GenBank/DDBJ databases">
        <authorList>
            <person name="Arsene-Ploetze F."/>
        </authorList>
    </citation>
    <scope>NUCLEOTIDE SEQUENCE</scope>
    <source>
        <strain evidence="6">DSM 42138</strain>
    </source>
</reference>
<dbReference type="PANTHER" id="PTHR43179:SF12">
    <property type="entry name" value="GALACTOFURANOSYLTRANSFERASE GLFT2"/>
    <property type="match status" value="1"/>
</dbReference>
<dbReference type="EMBL" id="CAJSLV010000070">
    <property type="protein sequence ID" value="CAG6396294.1"/>
    <property type="molecule type" value="Genomic_DNA"/>
</dbReference>
<dbReference type="SUPFAM" id="SSF53448">
    <property type="entry name" value="Nucleotide-diphospho-sugar transferases"/>
    <property type="match status" value="1"/>
</dbReference>
<dbReference type="PANTHER" id="PTHR43179">
    <property type="entry name" value="RHAMNOSYLTRANSFERASE WBBL"/>
    <property type="match status" value="1"/>
</dbReference>
<feature type="domain" description="Glycosyltransferase 2-like" evidence="5">
    <location>
        <begin position="13"/>
        <end position="166"/>
    </location>
</feature>
<dbReference type="Gene3D" id="3.90.550.10">
    <property type="entry name" value="Spore Coat Polysaccharide Biosynthesis Protein SpsA, Chain A"/>
    <property type="match status" value="1"/>
</dbReference>
<dbReference type="Pfam" id="PF00535">
    <property type="entry name" value="Glycos_transf_2"/>
    <property type="match status" value="1"/>
</dbReference>
<keyword evidence="4" id="KW-0808">Transferase</keyword>
<keyword evidence="7" id="KW-1185">Reference proteome</keyword>
<dbReference type="AlphaFoldDB" id="A0A9W4GTA2"/>
<protein>
    <submittedName>
        <fullName evidence="6">Glycosyltransferase</fullName>
    </submittedName>
</protein>
<name>A0A9W4GTA2_9ACTN</name>
<evidence type="ECO:0000259" key="5">
    <source>
        <dbReference type="Pfam" id="PF00535"/>
    </source>
</evidence>
<evidence type="ECO:0000256" key="3">
    <source>
        <dbReference type="ARBA" id="ARBA00022676"/>
    </source>
</evidence>
<keyword evidence="3" id="KW-0328">Glycosyltransferase</keyword>
<evidence type="ECO:0000256" key="4">
    <source>
        <dbReference type="ARBA" id="ARBA00022679"/>
    </source>
</evidence>
<dbReference type="Proteomes" id="UP001152519">
    <property type="component" value="Unassembled WGS sequence"/>
</dbReference>
<evidence type="ECO:0000256" key="1">
    <source>
        <dbReference type="ARBA" id="ARBA00004776"/>
    </source>
</evidence>
<comment type="similarity">
    <text evidence="2">Belongs to the glycosyltransferase 2 family.</text>
</comment>
<evidence type="ECO:0000256" key="2">
    <source>
        <dbReference type="ARBA" id="ARBA00006739"/>
    </source>
</evidence>
<proteinExistence type="inferred from homology"/>
<dbReference type="InterPro" id="IPR001173">
    <property type="entry name" value="Glyco_trans_2-like"/>
</dbReference>
<organism evidence="6 7">
    <name type="scientific">Actinacidiphila cocklensis</name>
    <dbReference type="NCBI Taxonomy" id="887465"/>
    <lineage>
        <taxon>Bacteria</taxon>
        <taxon>Bacillati</taxon>
        <taxon>Actinomycetota</taxon>
        <taxon>Actinomycetes</taxon>
        <taxon>Kitasatosporales</taxon>
        <taxon>Streptomycetaceae</taxon>
        <taxon>Actinacidiphila</taxon>
    </lineage>
</organism>
<accession>A0A9W4GTA2</accession>
<comment type="caution">
    <text evidence="6">The sequence shown here is derived from an EMBL/GenBank/DDBJ whole genome shotgun (WGS) entry which is preliminary data.</text>
</comment>
<gene>
    <name evidence="6" type="ORF">SCOCK_40214</name>
</gene>
<dbReference type="GO" id="GO:0016757">
    <property type="term" value="F:glycosyltransferase activity"/>
    <property type="evidence" value="ECO:0007669"/>
    <property type="project" value="UniProtKB-KW"/>
</dbReference>